<reference evidence="1 2" key="1">
    <citation type="submission" date="2018-06" db="EMBL/GenBank/DDBJ databases">
        <title>Freshwater and sediment microbial communities from various areas in North America, analyzing microbe dynamics in response to fracking.</title>
        <authorList>
            <person name="Lamendella R."/>
        </authorList>
    </citation>
    <scope>NUCLEOTIDE SEQUENCE [LARGE SCALE GENOMIC DNA]</scope>
    <source>
        <strain evidence="1 2">3b_TX</strain>
    </source>
</reference>
<keyword evidence="2" id="KW-1185">Reference proteome</keyword>
<dbReference type="AlphaFoldDB" id="A0A366IH49"/>
<gene>
    <name evidence="1" type="ORF">DFO65_10625</name>
</gene>
<protein>
    <submittedName>
        <fullName evidence="1">Uncharacterized protein</fullName>
    </submittedName>
</protein>
<sequence length="213" mass="23298">MLKHVQVVPEENFAVFGGGWPDEISTSLVDAVYSIRAQYRSNTPGRGVLNRLNSFRHAHGQVVNDLGKLIALGGSAIESEMGISQTSQRTKSSAVIEAAESLVELGINSGEDFRRYAHDHGVDELKRAYVRVRGLGWVTFEYFSMLLGRPGVKADTMICRFVNTALTVQGLETVDSATARSLMAAAHERSGLGATLSHFDHGVWLYQSNTARM</sequence>
<dbReference type="EMBL" id="QNSB01000006">
    <property type="protein sequence ID" value="RBP71182.1"/>
    <property type="molecule type" value="Genomic_DNA"/>
</dbReference>
<evidence type="ECO:0000313" key="1">
    <source>
        <dbReference type="EMBL" id="RBP71182.1"/>
    </source>
</evidence>
<organism evidence="1 2">
    <name type="scientific">Brevibacterium celere</name>
    <dbReference type="NCBI Taxonomy" id="225845"/>
    <lineage>
        <taxon>Bacteria</taxon>
        <taxon>Bacillati</taxon>
        <taxon>Actinomycetota</taxon>
        <taxon>Actinomycetes</taxon>
        <taxon>Micrococcales</taxon>
        <taxon>Brevibacteriaceae</taxon>
        <taxon>Brevibacterium</taxon>
    </lineage>
</organism>
<accession>A0A366IH49</accession>
<proteinExistence type="predicted"/>
<evidence type="ECO:0000313" key="2">
    <source>
        <dbReference type="Proteomes" id="UP000253509"/>
    </source>
</evidence>
<comment type="caution">
    <text evidence="1">The sequence shown here is derived from an EMBL/GenBank/DDBJ whole genome shotgun (WGS) entry which is preliminary data.</text>
</comment>
<dbReference type="Proteomes" id="UP000253509">
    <property type="component" value="Unassembled WGS sequence"/>
</dbReference>
<name>A0A366IH49_9MICO</name>